<keyword evidence="4 10" id="KW-1133">Transmembrane helix</keyword>
<keyword evidence="10" id="KW-0915">Sodium</keyword>
<evidence type="ECO:0000313" key="12">
    <source>
        <dbReference type="EMBL" id="ROR80265.1"/>
    </source>
</evidence>
<evidence type="ECO:0000256" key="9">
    <source>
        <dbReference type="ARBA" id="ARBA00049940"/>
    </source>
</evidence>
<feature type="binding site" evidence="10">
    <location>
        <position position="111"/>
    </location>
    <ligand>
        <name>Na(+)</name>
        <dbReference type="ChEBI" id="CHEBI:29101"/>
        <note>structural</note>
    </ligand>
</feature>
<dbReference type="GO" id="GO:0046872">
    <property type="term" value="F:metal ion binding"/>
    <property type="evidence" value="ECO:0007669"/>
    <property type="project" value="UniProtKB-KW"/>
</dbReference>
<reference evidence="13 14" key="1">
    <citation type="submission" date="2018-11" db="EMBL/GenBank/DDBJ databases">
        <title>Sequencing the genomes of 1000 actinobacteria strains.</title>
        <authorList>
            <person name="Klenk H.-P."/>
        </authorList>
    </citation>
    <scope>NUCLEOTIDE SEQUENCE [LARGE SCALE GENOMIC DNA]</scope>
    <source>
        <strain evidence="13 14">DSM 14012</strain>
    </source>
</reference>
<dbReference type="GO" id="GO:0062054">
    <property type="term" value="F:fluoride channel activity"/>
    <property type="evidence" value="ECO:0007669"/>
    <property type="project" value="UniProtKB-UniRule"/>
</dbReference>
<comment type="subcellular location">
    <subcellularLocation>
        <location evidence="1 10">Cell membrane</location>
        <topology evidence="1 10">Multi-pass membrane protein</topology>
    </subcellularLocation>
</comment>
<dbReference type="Pfam" id="PF02537">
    <property type="entry name" value="CRCB"/>
    <property type="match status" value="1"/>
</dbReference>
<dbReference type="GO" id="GO:0140114">
    <property type="term" value="P:cellular detoxification of fluoride"/>
    <property type="evidence" value="ECO:0007669"/>
    <property type="project" value="UniProtKB-UniRule"/>
</dbReference>
<evidence type="ECO:0000256" key="5">
    <source>
        <dbReference type="ARBA" id="ARBA00023136"/>
    </source>
</evidence>
<keyword evidence="14" id="KW-1185">Reference proteome</keyword>
<evidence type="ECO:0000256" key="1">
    <source>
        <dbReference type="ARBA" id="ARBA00004651"/>
    </source>
</evidence>
<dbReference type="Proteomes" id="UP000266915">
    <property type="component" value="Unassembled WGS sequence"/>
</dbReference>
<keyword evidence="2 10" id="KW-1003">Cell membrane</keyword>
<dbReference type="InterPro" id="IPR036259">
    <property type="entry name" value="MFS_trans_sf"/>
</dbReference>
<feature type="transmembrane region" description="Helical" evidence="10">
    <location>
        <begin position="135"/>
        <end position="160"/>
    </location>
</feature>
<dbReference type="EMBL" id="RKHL01000001">
    <property type="protein sequence ID" value="ROR83229.1"/>
    <property type="molecule type" value="Genomic_DNA"/>
</dbReference>
<feature type="transmembrane region" description="Helical" evidence="10">
    <location>
        <begin position="101"/>
        <end position="129"/>
    </location>
</feature>
<organism evidence="13 14">
    <name type="scientific">Plantibacter flavus</name>
    <dbReference type="NCBI Taxonomy" id="150123"/>
    <lineage>
        <taxon>Bacteria</taxon>
        <taxon>Bacillati</taxon>
        <taxon>Actinomycetota</taxon>
        <taxon>Actinomycetes</taxon>
        <taxon>Micrococcales</taxon>
        <taxon>Microbacteriaceae</taxon>
        <taxon>Plantibacter</taxon>
    </lineage>
</organism>
<dbReference type="AlphaFoldDB" id="A0A3N2C6U1"/>
<evidence type="ECO:0000256" key="4">
    <source>
        <dbReference type="ARBA" id="ARBA00022989"/>
    </source>
</evidence>
<keyword evidence="10" id="KW-0479">Metal-binding</keyword>
<feature type="transmembrane region" description="Helical" evidence="10">
    <location>
        <begin position="68"/>
        <end position="89"/>
    </location>
</feature>
<comment type="catalytic activity">
    <reaction evidence="8">
        <text>fluoride(in) = fluoride(out)</text>
        <dbReference type="Rhea" id="RHEA:76159"/>
        <dbReference type="ChEBI" id="CHEBI:17051"/>
    </reaction>
    <physiologicalReaction direction="left-to-right" evidence="8">
        <dbReference type="Rhea" id="RHEA:76160"/>
    </physiologicalReaction>
</comment>
<evidence type="ECO:0000256" key="6">
    <source>
        <dbReference type="ARBA" id="ARBA00023303"/>
    </source>
</evidence>
<keyword evidence="10" id="KW-0406">Ion transport</keyword>
<comment type="function">
    <text evidence="9 10">Fluoride-specific ion channel. Important for reducing fluoride concentration in the cell, thus reducing its toxicity.</text>
</comment>
<evidence type="ECO:0000256" key="11">
    <source>
        <dbReference type="SAM" id="MobiDB-lite"/>
    </source>
</evidence>
<protein>
    <recommendedName>
        <fullName evidence="10">Fluoride-specific ion channel FluC</fullName>
    </recommendedName>
</protein>
<dbReference type="InterPro" id="IPR003691">
    <property type="entry name" value="FluC"/>
</dbReference>
<evidence type="ECO:0000313" key="13">
    <source>
        <dbReference type="EMBL" id="ROR83229.1"/>
    </source>
</evidence>
<keyword evidence="6 10" id="KW-0407">Ion channel</keyword>
<comment type="similarity">
    <text evidence="7 10">Belongs to the fluoride channel Fluc/FEX (TC 1.A.43) family.</text>
</comment>
<keyword evidence="5 10" id="KW-0472">Membrane</keyword>
<name>A0A3N2C6U1_9MICO</name>
<evidence type="ECO:0000256" key="8">
    <source>
        <dbReference type="ARBA" id="ARBA00035585"/>
    </source>
</evidence>
<feature type="binding site" evidence="10">
    <location>
        <position position="114"/>
    </location>
    <ligand>
        <name>Na(+)</name>
        <dbReference type="ChEBI" id="CHEBI:29101"/>
        <note>structural</note>
    </ligand>
</feature>
<feature type="transmembrane region" description="Helical" evidence="10">
    <location>
        <begin position="36"/>
        <end position="56"/>
    </location>
</feature>
<evidence type="ECO:0000256" key="7">
    <source>
        <dbReference type="ARBA" id="ARBA00035120"/>
    </source>
</evidence>
<dbReference type="SUPFAM" id="SSF103473">
    <property type="entry name" value="MFS general substrate transporter"/>
    <property type="match status" value="1"/>
</dbReference>
<dbReference type="EMBL" id="RKHL01000001">
    <property type="protein sequence ID" value="ROR80265.1"/>
    <property type="molecule type" value="Genomic_DNA"/>
</dbReference>
<dbReference type="HAMAP" id="MF_00454">
    <property type="entry name" value="FluC"/>
    <property type="match status" value="1"/>
</dbReference>
<gene>
    <name evidence="10" type="primary">fluC</name>
    <name evidence="10" type="synonym">crcB</name>
    <name evidence="12" type="ORF">EDD42_0302</name>
    <name evidence="13" type="ORF">EDD42_3336</name>
</gene>
<feature type="region of interest" description="Disordered" evidence="11">
    <location>
        <begin position="1"/>
        <end position="26"/>
    </location>
</feature>
<sequence>MTSRTDTHLPDGQLPPDPDIDANDPERIDRPVHLRWRYLGVVALGGAIGTAARDGLSTAFPAQQEVSWAIFWINIAGALLLGVLLEHLAHRGPDEGRRRTLRLLLGTGVLGGFTTYSTLATSTAVLFLAGRGLAGTGYALLTVLAGAIATGSGLAIAGLVRPNGATS</sequence>
<comment type="activity regulation">
    <text evidence="10">Na(+) is not transported, but it plays an essential structural role and its presence is essential for fluoride channel function.</text>
</comment>
<accession>A0A3N2C6U1</accession>
<evidence type="ECO:0000256" key="10">
    <source>
        <dbReference type="HAMAP-Rule" id="MF_00454"/>
    </source>
</evidence>
<evidence type="ECO:0000313" key="14">
    <source>
        <dbReference type="Proteomes" id="UP000266915"/>
    </source>
</evidence>
<comment type="caution">
    <text evidence="13">The sequence shown here is derived from an EMBL/GenBank/DDBJ whole genome shotgun (WGS) entry which is preliminary data.</text>
</comment>
<keyword evidence="10" id="KW-0813">Transport</keyword>
<evidence type="ECO:0000256" key="3">
    <source>
        <dbReference type="ARBA" id="ARBA00022692"/>
    </source>
</evidence>
<dbReference type="RefSeq" id="WP_228506157.1">
    <property type="nucleotide sequence ID" value="NZ_FXAP01000010.1"/>
</dbReference>
<proteinExistence type="inferred from homology"/>
<dbReference type="GO" id="GO:0005886">
    <property type="term" value="C:plasma membrane"/>
    <property type="evidence" value="ECO:0007669"/>
    <property type="project" value="UniProtKB-SubCell"/>
</dbReference>
<evidence type="ECO:0000256" key="2">
    <source>
        <dbReference type="ARBA" id="ARBA00022475"/>
    </source>
</evidence>
<keyword evidence="3 10" id="KW-0812">Transmembrane</keyword>